<evidence type="ECO:0000256" key="2">
    <source>
        <dbReference type="SAM" id="MobiDB-lite"/>
    </source>
</evidence>
<dbReference type="InterPro" id="IPR010982">
    <property type="entry name" value="Lambda_DNA-bd_dom_sf"/>
</dbReference>
<name>A0A3G8ZKZ1_9FLAO</name>
<accession>A0A3G8ZKZ1</accession>
<dbReference type="SMART" id="SM00530">
    <property type="entry name" value="HTH_XRE"/>
    <property type="match status" value="1"/>
</dbReference>
<evidence type="ECO:0000259" key="3">
    <source>
        <dbReference type="PROSITE" id="PS50943"/>
    </source>
</evidence>
<dbReference type="CDD" id="cd00093">
    <property type="entry name" value="HTH_XRE"/>
    <property type="match status" value="1"/>
</dbReference>
<dbReference type="PANTHER" id="PTHR46558">
    <property type="entry name" value="TRACRIPTIONAL REGULATORY PROTEIN-RELATED-RELATED"/>
    <property type="match status" value="1"/>
</dbReference>
<dbReference type="Pfam" id="PF12844">
    <property type="entry name" value="HTH_19"/>
    <property type="match status" value="1"/>
</dbReference>
<evidence type="ECO:0000313" key="4">
    <source>
        <dbReference type="EMBL" id="AZI54526.1"/>
    </source>
</evidence>
<evidence type="ECO:0000313" key="5">
    <source>
        <dbReference type="Proteomes" id="UP000272316"/>
    </source>
</evidence>
<dbReference type="PANTHER" id="PTHR46558:SF11">
    <property type="entry name" value="HTH-TYPE TRANSCRIPTIONAL REGULATOR XRE"/>
    <property type="match status" value="1"/>
</dbReference>
<dbReference type="InterPro" id="IPR001387">
    <property type="entry name" value="Cro/C1-type_HTH"/>
</dbReference>
<sequence>MLKINSMSVGHNLRKLRSKSKKSQQEIADLLEIDRRTYINWENEENDVKSEYIPKLAKIFDVEIKDLFSDSKSNIQINQENKENKDNSINGVVFVLTDKESVNKLAEILKINLEKR</sequence>
<feature type="region of interest" description="Disordered" evidence="2">
    <location>
        <begin position="1"/>
        <end position="24"/>
    </location>
</feature>
<proteinExistence type="predicted"/>
<protein>
    <submittedName>
        <fullName evidence="4">Helix-turn-helix domain-containing protein</fullName>
    </submittedName>
</protein>
<feature type="domain" description="HTH cro/C1-type" evidence="3">
    <location>
        <begin position="13"/>
        <end position="67"/>
    </location>
</feature>
<keyword evidence="1" id="KW-0238">DNA-binding</keyword>
<reference evidence="5" key="1">
    <citation type="submission" date="2018-11" db="EMBL/GenBank/DDBJ databases">
        <title>Proposal to divide the Flavobacteriaceae and reorganize its genera based on Amino Acid Identity values calculated from whole genome sequences.</title>
        <authorList>
            <person name="Nicholson A.C."/>
            <person name="Gulvik C.A."/>
            <person name="Whitney A.M."/>
            <person name="Sheth M."/>
            <person name="Batra D."/>
            <person name="Pryor J."/>
            <person name="Bernardet J.-F."/>
            <person name="Hugo C."/>
            <person name="Kampfer P."/>
            <person name="Newman J.D."/>
            <person name="McQuiston J.R."/>
        </authorList>
    </citation>
    <scope>NUCLEOTIDE SEQUENCE [LARGE SCALE GENOMIC DNA]</scope>
    <source>
        <strain evidence="5">H6466</strain>
    </source>
</reference>
<feature type="compositionally biased region" description="Basic residues" evidence="2">
    <location>
        <begin position="12"/>
        <end position="22"/>
    </location>
</feature>
<dbReference type="AlphaFoldDB" id="A0A3G8ZKZ1"/>
<dbReference type="SUPFAM" id="SSF47413">
    <property type="entry name" value="lambda repressor-like DNA-binding domains"/>
    <property type="match status" value="1"/>
</dbReference>
<dbReference type="GO" id="GO:0003677">
    <property type="term" value="F:DNA binding"/>
    <property type="evidence" value="ECO:0007669"/>
    <property type="project" value="UniProtKB-KW"/>
</dbReference>
<dbReference type="Gene3D" id="1.10.260.40">
    <property type="entry name" value="lambda repressor-like DNA-binding domains"/>
    <property type="match status" value="1"/>
</dbReference>
<evidence type="ECO:0000256" key="1">
    <source>
        <dbReference type="ARBA" id="ARBA00023125"/>
    </source>
</evidence>
<dbReference type="Proteomes" id="UP000272316">
    <property type="component" value="Chromosome"/>
</dbReference>
<dbReference type="PROSITE" id="PS50943">
    <property type="entry name" value="HTH_CROC1"/>
    <property type="match status" value="1"/>
</dbReference>
<dbReference type="KEGG" id="eva:EIB75_04360"/>
<dbReference type="RefSeq" id="WP_123902350.1">
    <property type="nucleotide sequence ID" value="NZ_CP034160.1"/>
</dbReference>
<dbReference type="EMBL" id="CP034160">
    <property type="protein sequence ID" value="AZI54526.1"/>
    <property type="molecule type" value="Genomic_DNA"/>
</dbReference>
<gene>
    <name evidence="4" type="ORF">EIB75_04360</name>
</gene>
<organism evidence="4 5">
    <name type="scientific">Epilithonimonas vandammei</name>
    <dbReference type="NCBI Taxonomy" id="2487072"/>
    <lineage>
        <taxon>Bacteria</taxon>
        <taxon>Pseudomonadati</taxon>
        <taxon>Bacteroidota</taxon>
        <taxon>Flavobacteriia</taxon>
        <taxon>Flavobacteriales</taxon>
        <taxon>Weeksellaceae</taxon>
        <taxon>Chryseobacterium group</taxon>
        <taxon>Epilithonimonas</taxon>
    </lineage>
</organism>